<sequence length="75" mass="7723">MAWGWAVDRPADPGVEPRVPSGHVLSETAGAVEGFFTTPSGSIGWRASEKSGARKRPAQTGKPEFSAAGGNADVL</sequence>
<gene>
    <name evidence="2" type="ORF">AMST5_02959</name>
</gene>
<feature type="region of interest" description="Disordered" evidence="1">
    <location>
        <begin position="37"/>
        <end position="75"/>
    </location>
</feature>
<name>A0AA48RE36_9ZZZZ</name>
<protein>
    <submittedName>
        <fullName evidence="2">Uncharacterized protein</fullName>
    </submittedName>
</protein>
<evidence type="ECO:0000256" key="1">
    <source>
        <dbReference type="SAM" id="MobiDB-lite"/>
    </source>
</evidence>
<dbReference type="AlphaFoldDB" id="A0AA48RE36"/>
<evidence type="ECO:0000313" key="2">
    <source>
        <dbReference type="EMBL" id="CAJ0878326.1"/>
    </source>
</evidence>
<accession>A0AA48RE36</accession>
<proteinExistence type="predicted"/>
<dbReference type="EMBL" id="OY288114">
    <property type="protein sequence ID" value="CAJ0878326.1"/>
    <property type="molecule type" value="Genomic_DNA"/>
</dbReference>
<reference evidence="2" key="1">
    <citation type="submission" date="2023-07" db="EMBL/GenBank/DDBJ databases">
        <authorList>
            <person name="Pelsma A.J. K."/>
        </authorList>
    </citation>
    <scope>NUCLEOTIDE SEQUENCE</scope>
</reference>
<organism evidence="2">
    <name type="scientific">freshwater sediment metagenome</name>
    <dbReference type="NCBI Taxonomy" id="556182"/>
    <lineage>
        <taxon>unclassified sequences</taxon>
        <taxon>metagenomes</taxon>
        <taxon>ecological metagenomes</taxon>
    </lineage>
</organism>